<dbReference type="EMBL" id="BLAL01000298">
    <property type="protein sequence ID" value="GET01275.1"/>
    <property type="molecule type" value="Genomic_DNA"/>
</dbReference>
<sequence>MAEWFKASDLEKFCEDAVKWCNCKLKNERNYHVSNNLVKWIELLKLHYFNPIRHCVIVPMHNLFFGITSWIVKHLWIDGRKISKNDLKIMEK</sequence>
<dbReference type="OrthoDB" id="3269001at2759"/>
<evidence type="ECO:0000313" key="2">
    <source>
        <dbReference type="Proteomes" id="UP000615446"/>
    </source>
</evidence>
<accession>A0A8H3M8Q8</accession>
<gene>
    <name evidence="1" type="ORF">RCL2_002769400</name>
</gene>
<organism evidence="1 2">
    <name type="scientific">Rhizophagus clarus</name>
    <dbReference type="NCBI Taxonomy" id="94130"/>
    <lineage>
        <taxon>Eukaryota</taxon>
        <taxon>Fungi</taxon>
        <taxon>Fungi incertae sedis</taxon>
        <taxon>Mucoromycota</taxon>
        <taxon>Glomeromycotina</taxon>
        <taxon>Glomeromycetes</taxon>
        <taxon>Glomerales</taxon>
        <taxon>Glomeraceae</taxon>
        <taxon>Rhizophagus</taxon>
    </lineage>
</organism>
<reference evidence="1" key="1">
    <citation type="submission" date="2019-10" db="EMBL/GenBank/DDBJ databases">
        <title>Conservation and host-specific expression of non-tandemly repeated heterogenous ribosome RNA gene in arbuscular mycorrhizal fungi.</title>
        <authorList>
            <person name="Maeda T."/>
            <person name="Kobayashi Y."/>
            <person name="Nakagawa T."/>
            <person name="Ezawa T."/>
            <person name="Yamaguchi K."/>
            <person name="Bino T."/>
            <person name="Nishimoto Y."/>
            <person name="Shigenobu S."/>
            <person name="Kawaguchi M."/>
        </authorList>
    </citation>
    <scope>NUCLEOTIDE SEQUENCE</scope>
    <source>
        <strain evidence="1">HR1</strain>
    </source>
</reference>
<dbReference type="Proteomes" id="UP000615446">
    <property type="component" value="Unassembled WGS sequence"/>
</dbReference>
<proteinExistence type="predicted"/>
<protein>
    <submittedName>
        <fullName evidence="1">Uncharacterized protein</fullName>
    </submittedName>
</protein>
<evidence type="ECO:0000313" key="1">
    <source>
        <dbReference type="EMBL" id="GET01275.1"/>
    </source>
</evidence>
<name>A0A8H3M8Q8_9GLOM</name>
<comment type="caution">
    <text evidence="1">The sequence shown here is derived from an EMBL/GenBank/DDBJ whole genome shotgun (WGS) entry which is preliminary data.</text>
</comment>
<dbReference type="AlphaFoldDB" id="A0A8H3M8Q8"/>